<feature type="compositionally biased region" description="Basic and acidic residues" evidence="1">
    <location>
        <begin position="283"/>
        <end position="293"/>
    </location>
</feature>
<dbReference type="EMBL" id="CP123973">
    <property type="protein sequence ID" value="WII29825.1"/>
    <property type="molecule type" value="Genomic_DNA"/>
</dbReference>
<dbReference type="Proteomes" id="UP001231316">
    <property type="component" value="Plasmid unnamed2"/>
</dbReference>
<name>A0AAX3XAM8_9LACO</name>
<feature type="region of interest" description="Disordered" evidence="1">
    <location>
        <begin position="200"/>
        <end position="299"/>
    </location>
</feature>
<proteinExistence type="predicted"/>
<reference evidence="3" key="1">
    <citation type="submission" date="2023-04" db="EMBL/GenBank/DDBJ databases">
        <title>Four porcine-derived lactic acid bacteria strains analyses and their evaluation as potential probiotics based on genomics.</title>
        <authorList>
            <person name="Niu D."/>
        </authorList>
    </citation>
    <scope>NUCLEOTIDE SEQUENCE</scope>
    <source>
        <strain evidence="3">ZSA5</strain>
        <plasmid evidence="3">unnamed2</plasmid>
    </source>
</reference>
<evidence type="ECO:0000313" key="3">
    <source>
        <dbReference type="EMBL" id="WII29825.1"/>
    </source>
</evidence>
<gene>
    <name evidence="3" type="ORF">QFE45_11210</name>
</gene>
<evidence type="ECO:0000259" key="2">
    <source>
        <dbReference type="Pfam" id="PF17966"/>
    </source>
</evidence>
<dbReference type="AlphaFoldDB" id="A0AAX3XAM8"/>
<organism evidence="3 4">
    <name type="scientific">Ligilactobacillus salivarius</name>
    <dbReference type="NCBI Taxonomy" id="1624"/>
    <lineage>
        <taxon>Bacteria</taxon>
        <taxon>Bacillati</taxon>
        <taxon>Bacillota</taxon>
        <taxon>Bacilli</taxon>
        <taxon>Lactobacillales</taxon>
        <taxon>Lactobacillaceae</taxon>
        <taxon>Ligilactobacillus</taxon>
    </lineage>
</organism>
<feature type="compositionally biased region" description="Acidic residues" evidence="1">
    <location>
        <begin position="220"/>
        <end position="234"/>
    </location>
</feature>
<dbReference type="Gene3D" id="2.60.40.4300">
    <property type="match status" value="1"/>
</dbReference>
<dbReference type="Pfam" id="PF17966">
    <property type="entry name" value="Muc_B2"/>
    <property type="match status" value="1"/>
</dbReference>
<keyword evidence="3" id="KW-0614">Plasmid</keyword>
<evidence type="ECO:0000313" key="4">
    <source>
        <dbReference type="Proteomes" id="UP001231316"/>
    </source>
</evidence>
<dbReference type="RefSeq" id="WP_284650805.1">
    <property type="nucleotide sequence ID" value="NZ_CP123973.1"/>
</dbReference>
<feature type="compositionally biased region" description="Basic and acidic residues" evidence="1">
    <location>
        <begin position="266"/>
        <end position="275"/>
    </location>
</feature>
<feature type="domain" description="Mub B2-like" evidence="2">
    <location>
        <begin position="14"/>
        <end position="114"/>
    </location>
</feature>
<feature type="compositionally biased region" description="Polar residues" evidence="1">
    <location>
        <begin position="210"/>
        <end position="219"/>
    </location>
</feature>
<geneLocation type="plasmid" evidence="3 4">
    <name>unnamed2</name>
</geneLocation>
<feature type="compositionally biased region" description="Basic and acidic residues" evidence="1">
    <location>
        <begin position="200"/>
        <end position="209"/>
    </location>
</feature>
<sequence>MAMITIDNLQGYDRSLLEQTFTRTINFKVPDGYEQPDPIEQSVTFVRRGEINADDSFEFSPWKCKDNVLTEIKPPEIEGLKPSLSYVPSETIDNPPKNVNEIKEHNSYVTVNYTLDDADEVANIVKAKRLSQRKEVSKQTSDDYSMLLGALNGDGSQEEKKQLLQSFNVNVDTLEKFLQEDSLSDDDKQVIAEIIDERRKQADETKETNNVENINQEDSQQADEETNEDVDESINENVNEAESNNEEVGAKADDKSSDEAGSSTNKEAEGLKDDSEQPTVDGSQKEKNNKTEDNTYDNNIVNEFSKATSRKLKNMISRPELIQPIPLSEEYRYLIQDMDIASVLRQLKIEGKIELVENSWIVDLY</sequence>
<feature type="compositionally biased region" description="Basic and acidic residues" evidence="1">
    <location>
        <begin position="248"/>
        <end position="258"/>
    </location>
</feature>
<evidence type="ECO:0000256" key="1">
    <source>
        <dbReference type="SAM" id="MobiDB-lite"/>
    </source>
</evidence>
<accession>A0AAX3XAM8</accession>
<dbReference type="InterPro" id="IPR041495">
    <property type="entry name" value="Mub_B2"/>
</dbReference>
<protein>
    <recommendedName>
        <fullName evidence="2">Mub B2-like domain-containing protein</fullName>
    </recommendedName>
</protein>